<dbReference type="InterPro" id="IPR010920">
    <property type="entry name" value="LSM_dom_sf"/>
</dbReference>
<dbReference type="InterPro" id="IPR006685">
    <property type="entry name" value="MscS_channel_2nd"/>
</dbReference>
<evidence type="ECO:0000313" key="12">
    <source>
        <dbReference type="Proteomes" id="UP000222824"/>
    </source>
</evidence>
<dbReference type="InterPro" id="IPR011014">
    <property type="entry name" value="MscS_channel_TM-2"/>
</dbReference>
<keyword evidence="12" id="KW-1185">Reference proteome</keyword>
<keyword evidence="3" id="KW-1003">Cell membrane</keyword>
<feature type="transmembrane region" description="Helical" evidence="8">
    <location>
        <begin position="109"/>
        <end position="128"/>
    </location>
</feature>
<organism evidence="11 12">
    <name type="scientific">Halorubrum persicum</name>
    <dbReference type="NCBI Taxonomy" id="1383844"/>
    <lineage>
        <taxon>Archaea</taxon>
        <taxon>Methanobacteriati</taxon>
        <taxon>Methanobacteriota</taxon>
        <taxon>Stenosarchaea group</taxon>
        <taxon>Halobacteria</taxon>
        <taxon>Halobacteriales</taxon>
        <taxon>Haloferacaceae</taxon>
        <taxon>Halorubrum</taxon>
    </lineage>
</organism>
<dbReference type="EMBL" id="NHOA01000149">
    <property type="protein sequence ID" value="PHQ37580.1"/>
    <property type="molecule type" value="Genomic_DNA"/>
</dbReference>
<feature type="transmembrane region" description="Helical" evidence="8">
    <location>
        <begin position="149"/>
        <end position="170"/>
    </location>
</feature>
<dbReference type="SUPFAM" id="SSF82689">
    <property type="entry name" value="Mechanosensitive channel protein MscS (YggB), C-terminal domain"/>
    <property type="match status" value="1"/>
</dbReference>
<feature type="transmembrane region" description="Helical" evidence="8">
    <location>
        <begin position="69"/>
        <end position="89"/>
    </location>
</feature>
<feature type="region of interest" description="Disordered" evidence="7">
    <location>
        <begin position="356"/>
        <end position="398"/>
    </location>
</feature>
<evidence type="ECO:0000259" key="9">
    <source>
        <dbReference type="Pfam" id="PF00924"/>
    </source>
</evidence>
<evidence type="ECO:0000256" key="1">
    <source>
        <dbReference type="ARBA" id="ARBA00004651"/>
    </source>
</evidence>
<keyword evidence="6 8" id="KW-0472">Membrane</keyword>
<dbReference type="PANTHER" id="PTHR30221:SF20">
    <property type="entry name" value="SMALL-CONDUCTANCE MECHANOSENSITIVE CHANNEL"/>
    <property type="match status" value="1"/>
</dbReference>
<dbReference type="Gene3D" id="2.30.30.60">
    <property type="match status" value="1"/>
</dbReference>
<sequence>MSWSMGPLAVQIPWYWRWALRIQQRFRSTTEQYVATIAAIAALLLLSAALVVGGRWAKERVTGDVVRTAQWAIVTAATFAFTGFLIGVWELTAEVQAAFEFIAIGPADLIRVLVTVIVFAGAYTATLLTRRAIAYGTAHEVVSKHQQEIAHHVVQLVLFVPAIAFVVTLWGIPVQSLFLGAGALGVVIGFAARKTLSGALSGFVILFARPFEVGDWIAVADREGIVTEVTLYNTQIRTFNEEHVLIPNDEVTGSEVVNFTRTDSLRLTTDVGIDYDADVATAARVATEAMEECDAVNDTPAPDVIRSGFADSAVVLRLRYWIQPPTIQRKWNAQNAVIEAVKAAFEREAIRIPFPQRELSTRPGTAVSPGNGELGGDREAASGGEAADRSSVADGGEP</sequence>
<feature type="transmembrane region" description="Helical" evidence="8">
    <location>
        <begin position="33"/>
        <end position="57"/>
    </location>
</feature>
<reference evidence="11 12" key="1">
    <citation type="journal article" date="2014" name="Front. Microbiol.">
        <title>Population and genomic analysis of the genus Halorubrum.</title>
        <authorList>
            <person name="Fullmer M.S."/>
            <person name="Soucy S.M."/>
            <person name="Swithers K.S."/>
            <person name="Makkay A.M."/>
            <person name="Wheeler R."/>
            <person name="Ventosa A."/>
            <person name="Gogarten J.P."/>
            <person name="Papke R.T."/>
        </authorList>
    </citation>
    <scope>NUCLEOTIDE SEQUENCE [LARGE SCALE GENOMIC DNA]</scope>
    <source>
        <strain evidence="11 12">C49</strain>
    </source>
</reference>
<accession>A0A2G1WF41</accession>
<dbReference type="SUPFAM" id="SSF50182">
    <property type="entry name" value="Sm-like ribonucleoproteins"/>
    <property type="match status" value="1"/>
</dbReference>
<dbReference type="OrthoDB" id="31543at2157"/>
<dbReference type="Gene3D" id="3.30.70.100">
    <property type="match status" value="1"/>
</dbReference>
<evidence type="ECO:0000256" key="2">
    <source>
        <dbReference type="ARBA" id="ARBA00008017"/>
    </source>
</evidence>
<evidence type="ECO:0000256" key="6">
    <source>
        <dbReference type="ARBA" id="ARBA00023136"/>
    </source>
</evidence>
<dbReference type="GO" id="GO:0005886">
    <property type="term" value="C:plasma membrane"/>
    <property type="evidence" value="ECO:0007669"/>
    <property type="project" value="UniProtKB-SubCell"/>
</dbReference>
<dbReference type="GO" id="GO:0008381">
    <property type="term" value="F:mechanosensitive monoatomic ion channel activity"/>
    <property type="evidence" value="ECO:0007669"/>
    <property type="project" value="InterPro"/>
</dbReference>
<keyword evidence="5 8" id="KW-1133">Transmembrane helix</keyword>
<dbReference type="Gene3D" id="1.10.287.1260">
    <property type="match status" value="1"/>
</dbReference>
<dbReference type="InterPro" id="IPR011066">
    <property type="entry name" value="MscS_channel_C_sf"/>
</dbReference>
<dbReference type="Proteomes" id="UP000222824">
    <property type="component" value="Unassembled WGS sequence"/>
</dbReference>
<evidence type="ECO:0000313" key="11">
    <source>
        <dbReference type="EMBL" id="PHQ37580.1"/>
    </source>
</evidence>
<gene>
    <name evidence="11" type="ORF">DJ69_16360</name>
</gene>
<dbReference type="InterPro" id="IPR023408">
    <property type="entry name" value="MscS_beta-dom_sf"/>
</dbReference>
<evidence type="ECO:0000256" key="3">
    <source>
        <dbReference type="ARBA" id="ARBA00022475"/>
    </source>
</evidence>
<feature type="domain" description="Mechanosensitive ion channel MscS" evidence="9">
    <location>
        <begin position="196"/>
        <end position="261"/>
    </location>
</feature>
<dbReference type="InterPro" id="IPR045275">
    <property type="entry name" value="MscS_archaea/bacteria_type"/>
</dbReference>
<dbReference type="Pfam" id="PF00924">
    <property type="entry name" value="MS_channel_2nd"/>
    <property type="match status" value="1"/>
</dbReference>
<dbReference type="SUPFAM" id="SSF82861">
    <property type="entry name" value="Mechanosensitive channel protein MscS (YggB), transmembrane region"/>
    <property type="match status" value="1"/>
</dbReference>
<evidence type="ECO:0000256" key="8">
    <source>
        <dbReference type="SAM" id="Phobius"/>
    </source>
</evidence>
<dbReference type="PANTHER" id="PTHR30221">
    <property type="entry name" value="SMALL-CONDUCTANCE MECHANOSENSITIVE CHANNEL"/>
    <property type="match status" value="1"/>
</dbReference>
<comment type="subcellular location">
    <subcellularLocation>
        <location evidence="1">Cell membrane</location>
        <topology evidence="1">Multi-pass membrane protein</topology>
    </subcellularLocation>
</comment>
<comment type="similarity">
    <text evidence="2">Belongs to the MscS (TC 1.A.23) family.</text>
</comment>
<keyword evidence="4 8" id="KW-0812">Transmembrane</keyword>
<dbReference type="RefSeq" id="WP_099256617.1">
    <property type="nucleotide sequence ID" value="NZ_NHOA01000149.1"/>
</dbReference>
<dbReference type="InterPro" id="IPR049278">
    <property type="entry name" value="MS_channel_C"/>
</dbReference>
<evidence type="ECO:0000256" key="5">
    <source>
        <dbReference type="ARBA" id="ARBA00022989"/>
    </source>
</evidence>
<proteinExistence type="inferred from homology"/>
<dbReference type="Pfam" id="PF21082">
    <property type="entry name" value="MS_channel_3rd"/>
    <property type="match status" value="1"/>
</dbReference>
<name>A0A2G1WF41_9EURY</name>
<evidence type="ECO:0000256" key="7">
    <source>
        <dbReference type="SAM" id="MobiDB-lite"/>
    </source>
</evidence>
<dbReference type="AlphaFoldDB" id="A0A2G1WF41"/>
<evidence type="ECO:0000259" key="10">
    <source>
        <dbReference type="Pfam" id="PF21082"/>
    </source>
</evidence>
<protein>
    <submittedName>
        <fullName evidence="11">Mechanosensitive channel</fullName>
    </submittedName>
</protein>
<comment type="caution">
    <text evidence="11">The sequence shown here is derived from an EMBL/GenBank/DDBJ whole genome shotgun (WGS) entry which is preliminary data.</text>
</comment>
<feature type="domain" description="Mechanosensitive ion channel MscS C-terminal" evidence="10">
    <location>
        <begin position="268"/>
        <end position="352"/>
    </location>
</feature>
<evidence type="ECO:0000256" key="4">
    <source>
        <dbReference type="ARBA" id="ARBA00022692"/>
    </source>
</evidence>